<reference evidence="1" key="1">
    <citation type="submission" date="2022-04" db="EMBL/GenBank/DDBJ databases">
        <title>Chromosome-scale genome assembly of Holotrichia oblita Faldermann.</title>
        <authorList>
            <person name="Rongchong L."/>
        </authorList>
    </citation>
    <scope>NUCLEOTIDE SEQUENCE</scope>
    <source>
        <strain evidence="1">81SQS9</strain>
    </source>
</reference>
<evidence type="ECO:0000313" key="2">
    <source>
        <dbReference type="Proteomes" id="UP001056778"/>
    </source>
</evidence>
<sequence length="355" mass="40665">MCANLQLVVNLVATYYISVELSNALEVVYLESVSNRYWCQTFQEVEGGNMWWLNGLPNLTIAHITTLQRFCVFLLQMPRKVLNPRKKTNSRQCWDRDDMISAIKAVSEKKMGFLKASKQFSVPRSTLQRLVHLGLPAEEAVSRKLGRKPIMTTEMEDELVHYLLLMEQKFYGLTRNDVRRLAYELCESNGVNHPFTGGGVAGRAWFDHFLNRHKDLLAVLKPTATSFSRGNGFNKDVVDGFIDILETEYRTKKYDPDRIFNVDETGLSVVQSKVAKVVGLKGPKPGKSAVITSSPYKMNLEEAKKKQEKKEAEKNKKMKNNEEKGMEDAREIGEEKENYAIQGNKKKMKRKKLMK</sequence>
<comment type="caution">
    <text evidence="1">The sequence shown here is derived from an EMBL/GenBank/DDBJ whole genome shotgun (WGS) entry which is preliminary data.</text>
</comment>
<protein>
    <submittedName>
        <fullName evidence="1">Uncharacterized protein</fullName>
    </submittedName>
</protein>
<dbReference type="EMBL" id="CM043019">
    <property type="protein sequence ID" value="KAI4460410.1"/>
    <property type="molecule type" value="Genomic_DNA"/>
</dbReference>
<gene>
    <name evidence="1" type="ORF">MML48_5g00002665</name>
</gene>
<name>A0ACB9T0Q9_HOLOL</name>
<evidence type="ECO:0000313" key="1">
    <source>
        <dbReference type="EMBL" id="KAI4460410.1"/>
    </source>
</evidence>
<accession>A0ACB9T0Q9</accession>
<proteinExistence type="predicted"/>
<dbReference type="Proteomes" id="UP001056778">
    <property type="component" value="Chromosome 5"/>
</dbReference>
<keyword evidence="2" id="KW-1185">Reference proteome</keyword>
<organism evidence="1 2">
    <name type="scientific">Holotrichia oblita</name>
    <name type="common">Chafer beetle</name>
    <dbReference type="NCBI Taxonomy" id="644536"/>
    <lineage>
        <taxon>Eukaryota</taxon>
        <taxon>Metazoa</taxon>
        <taxon>Ecdysozoa</taxon>
        <taxon>Arthropoda</taxon>
        <taxon>Hexapoda</taxon>
        <taxon>Insecta</taxon>
        <taxon>Pterygota</taxon>
        <taxon>Neoptera</taxon>
        <taxon>Endopterygota</taxon>
        <taxon>Coleoptera</taxon>
        <taxon>Polyphaga</taxon>
        <taxon>Scarabaeiformia</taxon>
        <taxon>Scarabaeidae</taxon>
        <taxon>Melolonthinae</taxon>
        <taxon>Holotrichia</taxon>
    </lineage>
</organism>